<dbReference type="PANTHER" id="PTHR37610:SF40">
    <property type="entry name" value="OS01G0909600 PROTEIN"/>
    <property type="match status" value="1"/>
</dbReference>
<name>A0AAW2QYX7_9LAMI</name>
<evidence type="ECO:0000259" key="2">
    <source>
        <dbReference type="Pfam" id="PF14244"/>
    </source>
</evidence>
<comment type="caution">
    <text evidence="3">The sequence shown here is derived from an EMBL/GenBank/DDBJ whole genome shotgun (WGS) entry which is preliminary data.</text>
</comment>
<dbReference type="Pfam" id="PF14244">
    <property type="entry name" value="Retrotran_gag_3"/>
    <property type="match status" value="1"/>
</dbReference>
<feature type="domain" description="Retrotransposon Copia-like N-terminal" evidence="2">
    <location>
        <begin position="31"/>
        <end position="76"/>
    </location>
</feature>
<proteinExistence type="predicted"/>
<protein>
    <recommendedName>
        <fullName evidence="2">Retrotransposon Copia-like N-terminal domain-containing protein</fullName>
    </recommendedName>
</protein>
<sequence length="259" mass="29296">MATEGANHRNVAVASSVGRREPEVPDSLQLHGGDHPGMVLVSAPFDGSNFLTWRRSLIIALRAKIKLGFINGRYTIPEKTSDTYETWIRVDSMVISWILNAISKRISKAFLYTKSSRQLWLDLEERVSHANQSLHLWTGTCGFTRTKAEDDNLTKLVQFLMGLNDSYDSMRNQILVMNPFPSINSAYSMVLRVERQRLVNMQAADSSEGVALHTKWNENKGGHAKDTCFKIYGVPKWYKSLKDHKCKDGGQARGYNIVM</sequence>
<feature type="region of interest" description="Disordered" evidence="1">
    <location>
        <begin position="1"/>
        <end position="24"/>
    </location>
</feature>
<reference evidence="3" key="1">
    <citation type="submission" date="2020-06" db="EMBL/GenBank/DDBJ databases">
        <authorList>
            <person name="Li T."/>
            <person name="Hu X."/>
            <person name="Zhang T."/>
            <person name="Song X."/>
            <person name="Zhang H."/>
            <person name="Dai N."/>
            <person name="Sheng W."/>
            <person name="Hou X."/>
            <person name="Wei L."/>
        </authorList>
    </citation>
    <scope>NUCLEOTIDE SEQUENCE</scope>
    <source>
        <strain evidence="3">KEN8</strain>
        <tissue evidence="3">Leaf</tissue>
    </source>
</reference>
<reference evidence="3" key="2">
    <citation type="journal article" date="2024" name="Plant">
        <title>Genomic evolution and insights into agronomic trait innovations of Sesamum species.</title>
        <authorList>
            <person name="Miao H."/>
            <person name="Wang L."/>
            <person name="Qu L."/>
            <person name="Liu H."/>
            <person name="Sun Y."/>
            <person name="Le M."/>
            <person name="Wang Q."/>
            <person name="Wei S."/>
            <person name="Zheng Y."/>
            <person name="Lin W."/>
            <person name="Duan Y."/>
            <person name="Cao H."/>
            <person name="Xiong S."/>
            <person name="Wang X."/>
            <person name="Wei L."/>
            <person name="Li C."/>
            <person name="Ma Q."/>
            <person name="Ju M."/>
            <person name="Zhao R."/>
            <person name="Li G."/>
            <person name="Mu C."/>
            <person name="Tian Q."/>
            <person name="Mei H."/>
            <person name="Zhang T."/>
            <person name="Gao T."/>
            <person name="Zhang H."/>
        </authorList>
    </citation>
    <scope>NUCLEOTIDE SEQUENCE</scope>
    <source>
        <strain evidence="3">KEN8</strain>
    </source>
</reference>
<dbReference type="AlphaFoldDB" id="A0AAW2QYX7"/>
<evidence type="ECO:0000313" key="3">
    <source>
        <dbReference type="EMBL" id="KAL0373095.1"/>
    </source>
</evidence>
<dbReference type="EMBL" id="JACGWM010000005">
    <property type="protein sequence ID" value="KAL0373095.1"/>
    <property type="molecule type" value="Genomic_DNA"/>
</dbReference>
<accession>A0AAW2QYX7</accession>
<gene>
    <name evidence="3" type="ORF">Scaly_0991100</name>
</gene>
<dbReference type="InterPro" id="IPR029472">
    <property type="entry name" value="Copia-like_N"/>
</dbReference>
<dbReference type="PANTHER" id="PTHR37610">
    <property type="entry name" value="CCHC-TYPE DOMAIN-CONTAINING PROTEIN"/>
    <property type="match status" value="1"/>
</dbReference>
<evidence type="ECO:0000256" key="1">
    <source>
        <dbReference type="SAM" id="MobiDB-lite"/>
    </source>
</evidence>
<organism evidence="3">
    <name type="scientific">Sesamum calycinum</name>
    <dbReference type="NCBI Taxonomy" id="2727403"/>
    <lineage>
        <taxon>Eukaryota</taxon>
        <taxon>Viridiplantae</taxon>
        <taxon>Streptophyta</taxon>
        <taxon>Embryophyta</taxon>
        <taxon>Tracheophyta</taxon>
        <taxon>Spermatophyta</taxon>
        <taxon>Magnoliopsida</taxon>
        <taxon>eudicotyledons</taxon>
        <taxon>Gunneridae</taxon>
        <taxon>Pentapetalae</taxon>
        <taxon>asterids</taxon>
        <taxon>lamiids</taxon>
        <taxon>Lamiales</taxon>
        <taxon>Pedaliaceae</taxon>
        <taxon>Sesamum</taxon>
    </lineage>
</organism>